<comment type="catalytic activity">
    <reaction evidence="20">
        <text>DNA(n) + a 2'-deoxyribonucleoside 5'-triphosphate = DNA(n+1) + diphosphate</text>
        <dbReference type="Rhea" id="RHEA:22508"/>
        <dbReference type="Rhea" id="RHEA-COMP:17339"/>
        <dbReference type="Rhea" id="RHEA-COMP:17340"/>
        <dbReference type="ChEBI" id="CHEBI:33019"/>
        <dbReference type="ChEBI" id="CHEBI:61560"/>
        <dbReference type="ChEBI" id="CHEBI:173112"/>
        <dbReference type="EC" id="2.7.7.7"/>
    </reaction>
</comment>
<dbReference type="GO" id="GO:0003964">
    <property type="term" value="F:RNA-directed DNA polymerase activity"/>
    <property type="evidence" value="ECO:0007669"/>
    <property type="project" value="UniProtKB-KW"/>
</dbReference>
<evidence type="ECO:0000256" key="16">
    <source>
        <dbReference type="ARBA" id="ARBA00022932"/>
    </source>
</evidence>
<evidence type="ECO:0000256" key="3">
    <source>
        <dbReference type="ARBA" id="ARBA00022612"/>
    </source>
</evidence>
<dbReference type="EMBL" id="AVOT02082602">
    <property type="protein sequence ID" value="MBW0568422.1"/>
    <property type="molecule type" value="Genomic_DNA"/>
</dbReference>
<evidence type="ECO:0000256" key="11">
    <source>
        <dbReference type="ARBA" id="ARBA00022840"/>
    </source>
</evidence>
<reference evidence="23" key="1">
    <citation type="submission" date="2021-03" db="EMBL/GenBank/DDBJ databases">
        <title>Draft genome sequence of rust myrtle Austropuccinia psidii MF-1, a brazilian biotype.</title>
        <authorList>
            <person name="Quecine M.C."/>
            <person name="Pachon D.M.R."/>
            <person name="Bonatelli M.L."/>
            <person name="Correr F.H."/>
            <person name="Franceschini L.M."/>
            <person name="Leite T.F."/>
            <person name="Margarido G.R.A."/>
            <person name="Almeida C.A."/>
            <person name="Ferrarezi J.A."/>
            <person name="Labate C.A."/>
        </authorList>
    </citation>
    <scope>NUCLEOTIDE SEQUENCE</scope>
    <source>
        <strain evidence="23">MF-1</strain>
    </source>
</reference>
<comment type="catalytic activity">
    <reaction evidence="19">
        <text>DNA(n) + a 2'-deoxyribonucleoside 5'-triphosphate = DNA(n+1) + diphosphate</text>
        <dbReference type="Rhea" id="RHEA:22508"/>
        <dbReference type="Rhea" id="RHEA-COMP:17339"/>
        <dbReference type="Rhea" id="RHEA-COMP:17340"/>
        <dbReference type="ChEBI" id="CHEBI:33019"/>
        <dbReference type="ChEBI" id="CHEBI:61560"/>
        <dbReference type="ChEBI" id="CHEBI:173112"/>
        <dbReference type="EC" id="2.7.7.49"/>
    </reaction>
</comment>
<feature type="region of interest" description="Disordered" evidence="21">
    <location>
        <begin position="246"/>
        <end position="266"/>
    </location>
</feature>
<dbReference type="GO" id="GO:0006310">
    <property type="term" value="P:DNA recombination"/>
    <property type="evidence" value="ECO:0007669"/>
    <property type="project" value="UniProtKB-KW"/>
</dbReference>
<dbReference type="PANTHER" id="PTHR42648">
    <property type="entry name" value="TRANSPOSASE, PUTATIVE-RELATED"/>
    <property type="match status" value="1"/>
</dbReference>
<evidence type="ECO:0000256" key="14">
    <source>
        <dbReference type="ARBA" id="ARBA00022908"/>
    </source>
</evidence>
<name>A0A9Q3JTM5_9BASI</name>
<dbReference type="Pfam" id="PF14223">
    <property type="entry name" value="Retrotran_gag_2"/>
    <property type="match status" value="1"/>
</dbReference>
<evidence type="ECO:0000259" key="22">
    <source>
        <dbReference type="PROSITE" id="PS50994"/>
    </source>
</evidence>
<evidence type="ECO:0000256" key="15">
    <source>
        <dbReference type="ARBA" id="ARBA00022918"/>
    </source>
</evidence>
<dbReference type="Proteomes" id="UP000765509">
    <property type="component" value="Unassembled WGS sequence"/>
</dbReference>
<proteinExistence type="predicted"/>
<keyword evidence="8" id="KW-0547">Nucleotide-binding</keyword>
<dbReference type="InterPro" id="IPR036397">
    <property type="entry name" value="RNaseH_sf"/>
</dbReference>
<evidence type="ECO:0000256" key="7">
    <source>
        <dbReference type="ARBA" id="ARBA00022723"/>
    </source>
</evidence>
<feature type="non-terminal residue" evidence="23">
    <location>
        <position position="741"/>
    </location>
</feature>
<dbReference type="PANTHER" id="PTHR42648:SF11">
    <property type="entry name" value="TRANSPOSON TY4-P GAG-POL POLYPROTEIN"/>
    <property type="match status" value="1"/>
</dbReference>
<keyword evidence="4" id="KW-0645">Protease</keyword>
<dbReference type="GO" id="GO:0005524">
    <property type="term" value="F:ATP binding"/>
    <property type="evidence" value="ECO:0007669"/>
    <property type="project" value="UniProtKB-KW"/>
</dbReference>
<keyword evidence="24" id="KW-1185">Reference proteome</keyword>
<keyword evidence="11" id="KW-0067">ATP-binding</keyword>
<keyword evidence="12" id="KW-0460">Magnesium</keyword>
<dbReference type="Pfam" id="PF22936">
    <property type="entry name" value="Pol_BBD"/>
    <property type="match status" value="1"/>
</dbReference>
<evidence type="ECO:0000256" key="13">
    <source>
        <dbReference type="ARBA" id="ARBA00022884"/>
    </source>
</evidence>
<evidence type="ECO:0000256" key="10">
    <source>
        <dbReference type="ARBA" id="ARBA00022801"/>
    </source>
</evidence>
<dbReference type="InterPro" id="IPR001584">
    <property type="entry name" value="Integrase_cat-core"/>
</dbReference>
<dbReference type="GO" id="GO:0006508">
    <property type="term" value="P:proteolysis"/>
    <property type="evidence" value="ECO:0007669"/>
    <property type="project" value="UniProtKB-KW"/>
</dbReference>
<dbReference type="GO" id="GO:0046872">
    <property type="term" value="F:metal ion binding"/>
    <property type="evidence" value="ECO:0007669"/>
    <property type="project" value="UniProtKB-KW"/>
</dbReference>
<evidence type="ECO:0000256" key="5">
    <source>
        <dbReference type="ARBA" id="ARBA00022695"/>
    </source>
</evidence>
<dbReference type="GO" id="GO:0004519">
    <property type="term" value="F:endonuclease activity"/>
    <property type="evidence" value="ECO:0007669"/>
    <property type="project" value="UniProtKB-KW"/>
</dbReference>
<keyword evidence="6" id="KW-0540">Nuclease</keyword>
<sequence>MAEKSNEKENTSIPILDGTNYSEWYLRMRFLLRSKDLLEVCEKAIGQDATPSAVNRWTKSSFEAITTITSRINRRVFLEVINSETSDKANLLWSKINEQYASKRAMNKGRVWMNWQKSNYSGNLHQYIEETRKFLLELESVSVKMPSEILSYIILGKLAGDSKLSQIVELLTLNEEIIEKPDQILSRLQEYANHCQTKDTRPNSSVPASALVSSTSNEPYRIIYYCSNGKHNPKCVTHKKDECFAENPHLRPQRQDNKRKAPNSNPAAHISTAQALYTNAARRLSPGQLVVDCGATHHMFHSEDAFTSLSKDTTLSVSTGDSSSNLMAEGVGTVDLLSNDQVLTLPNTLFVPRLNCNLVSLLKIFDKELTINRNRDSFILTTEGKEILRGNIENNLMKVDYQLPTAYKTSIEEKLWHERLGHAGNSTIKSMGLPTSDISCKICNLNKIHRVPFKNHFEPANFPLDCVHIDLVGPISPPSISGYRYFLTIVDQATSYKVIQLLKNKSEAFEQFTITKRKMETQQDRLLKRLTSDRGGEFLNSHFKQLSDECGFIHTFSPAYTPEHNGFAERANRTILEKARCMLNSSKLPNSYWAEAVSTATLLSNYTPTPSRHNRSPHAMWTKLSPRIRKLRVFGCQAFVMTPKEHRQWKLGPSGEEGILLGYENDSAYRILRLSDKKVVVSKHVRFNEAVFPELKQREGEFVPLNISWDAIEGQEVVDELHSPPECPLEPNCQEPVDEVR</sequence>
<accession>A0A9Q3JTM5</accession>
<keyword evidence="18" id="KW-0233">DNA recombination</keyword>
<dbReference type="GO" id="GO:0032196">
    <property type="term" value="P:transposition"/>
    <property type="evidence" value="ECO:0007669"/>
    <property type="project" value="UniProtKB-KW"/>
</dbReference>
<keyword evidence="16" id="KW-0808">Transferase</keyword>
<keyword evidence="15" id="KW-0695">RNA-directed DNA polymerase</keyword>
<evidence type="ECO:0000313" key="24">
    <source>
        <dbReference type="Proteomes" id="UP000765509"/>
    </source>
</evidence>
<keyword evidence="9" id="KW-0255">Endonuclease</keyword>
<evidence type="ECO:0000256" key="2">
    <source>
        <dbReference type="ARBA" id="ARBA00022578"/>
    </source>
</evidence>
<evidence type="ECO:0000256" key="1">
    <source>
        <dbReference type="ARBA" id="ARBA00002180"/>
    </source>
</evidence>
<keyword evidence="10" id="KW-0378">Hydrolase</keyword>
<evidence type="ECO:0000256" key="21">
    <source>
        <dbReference type="SAM" id="MobiDB-lite"/>
    </source>
</evidence>
<dbReference type="GO" id="GO:0015074">
    <property type="term" value="P:DNA integration"/>
    <property type="evidence" value="ECO:0007669"/>
    <property type="project" value="UniProtKB-KW"/>
</dbReference>
<dbReference type="InterPro" id="IPR054722">
    <property type="entry name" value="PolX-like_BBD"/>
</dbReference>
<evidence type="ECO:0000256" key="17">
    <source>
        <dbReference type="ARBA" id="ARBA00023113"/>
    </source>
</evidence>
<evidence type="ECO:0000256" key="19">
    <source>
        <dbReference type="ARBA" id="ARBA00048173"/>
    </source>
</evidence>
<keyword evidence="17" id="KW-0917">Virion maturation</keyword>
<keyword evidence="14" id="KW-0229">DNA integration</keyword>
<protein>
    <recommendedName>
        <fullName evidence="22">Integrase catalytic domain-containing protein</fullName>
    </recommendedName>
</protein>
<evidence type="ECO:0000256" key="9">
    <source>
        <dbReference type="ARBA" id="ARBA00022759"/>
    </source>
</evidence>
<organism evidence="23 24">
    <name type="scientific">Austropuccinia psidii MF-1</name>
    <dbReference type="NCBI Taxonomy" id="1389203"/>
    <lineage>
        <taxon>Eukaryota</taxon>
        <taxon>Fungi</taxon>
        <taxon>Dikarya</taxon>
        <taxon>Basidiomycota</taxon>
        <taxon>Pucciniomycotina</taxon>
        <taxon>Pucciniomycetes</taxon>
        <taxon>Pucciniales</taxon>
        <taxon>Sphaerophragmiaceae</taxon>
        <taxon>Austropuccinia</taxon>
    </lineage>
</organism>
<dbReference type="GO" id="GO:0003887">
    <property type="term" value="F:DNA-directed DNA polymerase activity"/>
    <property type="evidence" value="ECO:0007669"/>
    <property type="project" value="UniProtKB-KW"/>
</dbReference>
<dbReference type="SUPFAM" id="SSF53098">
    <property type="entry name" value="Ribonuclease H-like"/>
    <property type="match status" value="1"/>
</dbReference>
<dbReference type="GO" id="GO:0003723">
    <property type="term" value="F:RNA binding"/>
    <property type="evidence" value="ECO:0007669"/>
    <property type="project" value="UniProtKB-KW"/>
</dbReference>
<keyword evidence="3" id="KW-1188">Viral release from host cell</keyword>
<evidence type="ECO:0000256" key="20">
    <source>
        <dbReference type="ARBA" id="ARBA00049244"/>
    </source>
</evidence>
<feature type="domain" description="Integrase catalytic" evidence="22">
    <location>
        <begin position="459"/>
        <end position="625"/>
    </location>
</feature>
<dbReference type="InterPro" id="IPR039537">
    <property type="entry name" value="Retrotran_Ty1/copia-like"/>
</dbReference>
<dbReference type="Pfam" id="PF25597">
    <property type="entry name" value="SH3_retrovirus"/>
    <property type="match status" value="1"/>
</dbReference>
<evidence type="ECO:0000256" key="6">
    <source>
        <dbReference type="ARBA" id="ARBA00022722"/>
    </source>
</evidence>
<dbReference type="AlphaFoldDB" id="A0A9Q3JTM5"/>
<dbReference type="InterPro" id="IPR057670">
    <property type="entry name" value="SH3_retrovirus"/>
</dbReference>
<keyword evidence="16" id="KW-0239">DNA-directed DNA polymerase</keyword>
<dbReference type="Gene3D" id="3.30.420.10">
    <property type="entry name" value="Ribonuclease H-like superfamily/Ribonuclease H"/>
    <property type="match status" value="1"/>
</dbReference>
<dbReference type="GO" id="GO:0008233">
    <property type="term" value="F:peptidase activity"/>
    <property type="evidence" value="ECO:0007669"/>
    <property type="project" value="UniProtKB-KW"/>
</dbReference>
<keyword evidence="13" id="KW-0694">RNA-binding</keyword>
<evidence type="ECO:0000256" key="4">
    <source>
        <dbReference type="ARBA" id="ARBA00022670"/>
    </source>
</evidence>
<keyword evidence="7" id="KW-0479">Metal-binding</keyword>
<keyword evidence="2" id="KW-0815">Transposition</keyword>
<dbReference type="PROSITE" id="PS50994">
    <property type="entry name" value="INTEGRASE"/>
    <property type="match status" value="1"/>
</dbReference>
<keyword evidence="5" id="KW-0548">Nucleotidyltransferase</keyword>
<dbReference type="OrthoDB" id="2506005at2759"/>
<gene>
    <name evidence="23" type="ORF">O181_108137</name>
</gene>
<dbReference type="GO" id="GO:0005634">
    <property type="term" value="C:nucleus"/>
    <property type="evidence" value="ECO:0007669"/>
    <property type="project" value="UniProtKB-ARBA"/>
</dbReference>
<dbReference type="InterPro" id="IPR012337">
    <property type="entry name" value="RNaseH-like_sf"/>
</dbReference>
<comment type="function">
    <text evidence="1">The aspartyl protease (PR) mediates the proteolytic cleavages of the Gag and Gag-Pol polyproteins after assembly of the VLP.</text>
</comment>
<evidence type="ECO:0000256" key="18">
    <source>
        <dbReference type="ARBA" id="ARBA00023172"/>
    </source>
</evidence>
<evidence type="ECO:0000313" key="23">
    <source>
        <dbReference type="EMBL" id="MBW0568422.1"/>
    </source>
</evidence>
<comment type="caution">
    <text evidence="23">The sequence shown here is derived from an EMBL/GenBank/DDBJ whole genome shotgun (WGS) entry which is preliminary data.</text>
</comment>
<evidence type="ECO:0000256" key="8">
    <source>
        <dbReference type="ARBA" id="ARBA00022741"/>
    </source>
</evidence>
<evidence type="ECO:0000256" key="12">
    <source>
        <dbReference type="ARBA" id="ARBA00022842"/>
    </source>
</evidence>